<accession>A0AAV7PAH5</accession>
<dbReference type="Proteomes" id="UP001066276">
    <property type="component" value="Chromosome 7"/>
</dbReference>
<proteinExistence type="predicted"/>
<evidence type="ECO:0000313" key="3">
    <source>
        <dbReference type="Proteomes" id="UP001066276"/>
    </source>
</evidence>
<sequence>MVLTKRWPAAAPEASVGRLGCGSPHQGTPLSGCSGGDPVTVRRLTRRTAIEIQSVDWYRRAKRRRPRPIRHQSTYRRDPLTMDEVLNERRQAMEAAARIGGATGRPGITPPRSP</sequence>
<dbReference type="AlphaFoldDB" id="A0AAV7PAH5"/>
<evidence type="ECO:0000256" key="1">
    <source>
        <dbReference type="SAM" id="MobiDB-lite"/>
    </source>
</evidence>
<comment type="caution">
    <text evidence="2">The sequence shown here is derived from an EMBL/GenBank/DDBJ whole genome shotgun (WGS) entry which is preliminary data.</text>
</comment>
<protein>
    <submittedName>
        <fullName evidence="2">Uncharacterized protein</fullName>
    </submittedName>
</protein>
<keyword evidence="3" id="KW-1185">Reference proteome</keyword>
<dbReference type="EMBL" id="JANPWB010000011">
    <property type="protein sequence ID" value="KAJ1124149.1"/>
    <property type="molecule type" value="Genomic_DNA"/>
</dbReference>
<organism evidence="2 3">
    <name type="scientific">Pleurodeles waltl</name>
    <name type="common">Iberian ribbed newt</name>
    <dbReference type="NCBI Taxonomy" id="8319"/>
    <lineage>
        <taxon>Eukaryota</taxon>
        <taxon>Metazoa</taxon>
        <taxon>Chordata</taxon>
        <taxon>Craniata</taxon>
        <taxon>Vertebrata</taxon>
        <taxon>Euteleostomi</taxon>
        <taxon>Amphibia</taxon>
        <taxon>Batrachia</taxon>
        <taxon>Caudata</taxon>
        <taxon>Salamandroidea</taxon>
        <taxon>Salamandridae</taxon>
        <taxon>Pleurodelinae</taxon>
        <taxon>Pleurodeles</taxon>
    </lineage>
</organism>
<name>A0AAV7PAH5_PLEWA</name>
<evidence type="ECO:0000313" key="2">
    <source>
        <dbReference type="EMBL" id="KAJ1124149.1"/>
    </source>
</evidence>
<gene>
    <name evidence="2" type="ORF">NDU88_002610</name>
</gene>
<reference evidence="2" key="1">
    <citation type="journal article" date="2022" name="bioRxiv">
        <title>Sequencing and chromosome-scale assembly of the giantPleurodeles waltlgenome.</title>
        <authorList>
            <person name="Brown T."/>
            <person name="Elewa A."/>
            <person name="Iarovenko S."/>
            <person name="Subramanian E."/>
            <person name="Araus A.J."/>
            <person name="Petzold A."/>
            <person name="Susuki M."/>
            <person name="Suzuki K.-i.T."/>
            <person name="Hayashi T."/>
            <person name="Toyoda A."/>
            <person name="Oliveira C."/>
            <person name="Osipova E."/>
            <person name="Leigh N.D."/>
            <person name="Simon A."/>
            <person name="Yun M.H."/>
        </authorList>
    </citation>
    <scope>NUCLEOTIDE SEQUENCE</scope>
    <source>
        <strain evidence="2">20211129_DDA</strain>
        <tissue evidence="2">Liver</tissue>
    </source>
</reference>
<feature type="region of interest" description="Disordered" evidence="1">
    <location>
        <begin position="1"/>
        <end position="39"/>
    </location>
</feature>